<protein>
    <submittedName>
        <fullName evidence="1">Uncharacterized protein</fullName>
    </submittedName>
</protein>
<comment type="caution">
    <text evidence="1">The sequence shown here is derived from an EMBL/GenBank/DDBJ whole genome shotgun (WGS) entry which is preliminary data.</text>
</comment>
<name>A0A7K1RLL3_AGRVI</name>
<reference evidence="1 2" key="1">
    <citation type="submission" date="2019-12" db="EMBL/GenBank/DDBJ databases">
        <title>Whole-genome sequencing of Allorhizobium vitis.</title>
        <authorList>
            <person name="Gan H.M."/>
            <person name="Szegedi E."/>
            <person name="Burr T."/>
            <person name="Savka M.A."/>
        </authorList>
    </citation>
    <scope>NUCLEOTIDE SEQUENCE [LARGE SCALE GENOMIC DNA]</scope>
    <source>
        <strain evidence="1 2">CG415</strain>
    </source>
</reference>
<evidence type="ECO:0000313" key="1">
    <source>
        <dbReference type="EMBL" id="MVA58920.1"/>
    </source>
</evidence>
<evidence type="ECO:0000313" key="2">
    <source>
        <dbReference type="Proteomes" id="UP000440716"/>
    </source>
</evidence>
<gene>
    <name evidence="1" type="ORF">GOZ88_22690</name>
</gene>
<proteinExistence type="predicted"/>
<accession>A0A7K1RLL3</accession>
<dbReference type="RefSeq" id="WP_156592729.1">
    <property type="nucleotide sequence ID" value="NZ_WPHU01000010.1"/>
</dbReference>
<sequence length="102" mass="11850">MKLDASDFLWVRLHICSLNVLFLLRKQSSGNMRVGVKMDIQISREQQAESLKAGIAREEQYVANLAFYKHKIMHGLEDVTELRRVQAMNTIAELKRILSLYE</sequence>
<dbReference type="AlphaFoldDB" id="A0A7K1RLL3"/>
<dbReference type="EMBL" id="WPHU01000010">
    <property type="protein sequence ID" value="MVA58920.1"/>
    <property type="molecule type" value="Genomic_DNA"/>
</dbReference>
<dbReference type="Proteomes" id="UP000440716">
    <property type="component" value="Unassembled WGS sequence"/>
</dbReference>
<organism evidence="1 2">
    <name type="scientific">Agrobacterium vitis</name>
    <name type="common">Rhizobium vitis</name>
    <dbReference type="NCBI Taxonomy" id="373"/>
    <lineage>
        <taxon>Bacteria</taxon>
        <taxon>Pseudomonadati</taxon>
        <taxon>Pseudomonadota</taxon>
        <taxon>Alphaproteobacteria</taxon>
        <taxon>Hyphomicrobiales</taxon>
        <taxon>Rhizobiaceae</taxon>
        <taxon>Rhizobium/Agrobacterium group</taxon>
        <taxon>Agrobacterium</taxon>
    </lineage>
</organism>